<reference evidence="1 2" key="2">
    <citation type="journal article" date="2011" name="J. Bacteriol.">
        <title>Complete genome sequences for the anaerobic, extremely thermophilic plant biomass-degrading bacteria Caldicellulosiruptor hydrothermalis, Caldicellulosiruptor kristjanssonii, Caldicellulosiruptor kronotskyensis, Caldicellulosiruptor owensenis, and Caldicellulosiruptor lactoaceticus.</title>
        <authorList>
            <person name="Blumer-Schuette S.E."/>
            <person name="Ozdemir I."/>
            <person name="Mistry D."/>
            <person name="Lucas S."/>
            <person name="Lapidus A."/>
            <person name="Cheng J.F."/>
            <person name="Goodwin L.A."/>
            <person name="Pitluck S."/>
            <person name="Land M.L."/>
            <person name="Hauser L.J."/>
            <person name="Woyke T."/>
            <person name="Mikhailova N."/>
            <person name="Pati A."/>
            <person name="Kyrpides N.C."/>
            <person name="Ivanova N."/>
            <person name="Detter J.C."/>
            <person name="Walston-Davenport K."/>
            <person name="Han S."/>
            <person name="Adams M.W."/>
            <person name="Kelly R.M."/>
        </authorList>
    </citation>
    <scope>NUCLEOTIDE SEQUENCE [LARGE SCALE GENOMIC DNA]</scope>
    <source>
        <strain evidence="2">DSM 18902 / VKM B-2412 / 2002</strain>
    </source>
</reference>
<protein>
    <submittedName>
        <fullName evidence="1">Uncharacterized protein</fullName>
    </submittedName>
</protein>
<accession>E4SED2</accession>
<organism evidence="1 2">
    <name type="scientific">Caldicellulosiruptor kronotskyensis (strain DSM 18902 / VKM B-2412 / 2002)</name>
    <dbReference type="NCBI Taxonomy" id="632348"/>
    <lineage>
        <taxon>Bacteria</taxon>
        <taxon>Bacillati</taxon>
        <taxon>Bacillota</taxon>
        <taxon>Bacillota incertae sedis</taxon>
        <taxon>Caldicellulosiruptorales</taxon>
        <taxon>Caldicellulosiruptoraceae</taxon>
        <taxon>Caldicellulosiruptor</taxon>
    </lineage>
</organism>
<gene>
    <name evidence="1" type="ordered locus">Calkro_0519</name>
</gene>
<sequence>MNNRRFQTLVIIICLTLITLLFLPSKVFAESEGNFQITYENAHEVFEKMSNEELNNFINNIATSYSNSKTSQTSILQTVSVEQYNSIQLAWLAAAQIARNYGYPCAATLVEFSVKNIPYSECGEGLFINKIRTISVYKDYISKLKSDSKIPNSITFSKSDNADLFYALHKVNIKSSKGLLSIYTITILDTFDFAYDNNYNDLFTNIVNNWAWLCQQTHVLHPISVIITLSEQ</sequence>
<reference key="1">
    <citation type="submission" date="2010-11" db="EMBL/GenBank/DDBJ databases">
        <title>Complete sequence of Caldicellulosiruptor kronotskyensis 2002.</title>
        <authorList>
            <consortium name="US DOE Joint Genome Institute"/>
            <person name="Lucas S."/>
            <person name="Copeland A."/>
            <person name="Lapidus A."/>
            <person name="Cheng J.-F."/>
            <person name="Bruce D."/>
            <person name="Goodwin L."/>
            <person name="Pitluck S."/>
            <person name="Davenport K."/>
            <person name="Detter J.C."/>
            <person name="Han C."/>
            <person name="Tapia R."/>
            <person name="Land M."/>
            <person name="Hauser L."/>
            <person name="Jeffries C."/>
            <person name="Kyrpides N."/>
            <person name="Ivanova N."/>
            <person name="Mikhailova N."/>
            <person name="Blumer-Schuette S.E."/>
            <person name="Kelly R.M."/>
            <person name="Woyke T."/>
        </authorList>
    </citation>
    <scope>NUCLEOTIDE SEQUENCE</scope>
    <source>
        <strain>2002</strain>
    </source>
</reference>
<dbReference type="Proteomes" id="UP000006835">
    <property type="component" value="Chromosome"/>
</dbReference>
<dbReference type="RefSeq" id="WP_013429571.1">
    <property type="nucleotide sequence ID" value="NC_014720.1"/>
</dbReference>
<dbReference type="HOGENOM" id="CLU_1178793_0_0_9"/>
<keyword evidence="2" id="KW-1185">Reference proteome</keyword>
<dbReference type="AlphaFoldDB" id="E4SED2"/>
<dbReference type="EMBL" id="CP002330">
    <property type="protein sequence ID" value="ADQ45419.1"/>
    <property type="molecule type" value="Genomic_DNA"/>
</dbReference>
<evidence type="ECO:0000313" key="2">
    <source>
        <dbReference type="Proteomes" id="UP000006835"/>
    </source>
</evidence>
<dbReference type="PATRIC" id="fig|632348.3.peg.550"/>
<name>E4SED2_CALK2</name>
<evidence type="ECO:0000313" key="1">
    <source>
        <dbReference type="EMBL" id="ADQ45419.1"/>
    </source>
</evidence>
<proteinExistence type="predicted"/>
<dbReference type="KEGG" id="ckn:Calkro_0519"/>